<dbReference type="Pfam" id="PF00665">
    <property type="entry name" value="rve"/>
    <property type="match status" value="1"/>
</dbReference>
<proteinExistence type="predicted"/>
<gene>
    <name evidence="2" type="ORF">LCGC14_3073620</name>
</gene>
<dbReference type="PANTHER" id="PTHR46889">
    <property type="entry name" value="TRANSPOSASE INSF FOR INSERTION SEQUENCE IS3B-RELATED"/>
    <property type="match status" value="1"/>
</dbReference>
<organism evidence="2">
    <name type="scientific">marine sediment metagenome</name>
    <dbReference type="NCBI Taxonomy" id="412755"/>
    <lineage>
        <taxon>unclassified sequences</taxon>
        <taxon>metagenomes</taxon>
        <taxon>ecological metagenomes</taxon>
    </lineage>
</organism>
<protein>
    <recommendedName>
        <fullName evidence="1">Integrase catalytic domain-containing protein</fullName>
    </recommendedName>
</protein>
<dbReference type="Gene3D" id="3.30.420.10">
    <property type="entry name" value="Ribonuclease H-like superfamily/Ribonuclease H"/>
    <property type="match status" value="1"/>
</dbReference>
<sequence length="266" mass="31679">KISLNRQLSLLGLSKATYYYKPALEKDKNLNLMEKMDKIYTDCPFYGSRRMQAILKRQGFNINRKRISRLMNIMGLKAIYPKKNLSKMNPNHKKFPYLLNNVNINRINQVWSTDITYIPIKSGFFYLTVVMDWYSRYILSWRLSNTLDMTFCIEALEEALTIAKPEIFNTDQGVQYTSKNFINILEKQNISISMDGKGRAFDNIFVERLWRSIKYEEVYIKRYENGKEAKKGLTNYIIFYNKKRPHQSLGYMTPYEEYFQLKKEAI</sequence>
<accession>A0A0F8Z616</accession>
<dbReference type="GO" id="GO:0015074">
    <property type="term" value="P:DNA integration"/>
    <property type="evidence" value="ECO:0007669"/>
    <property type="project" value="InterPro"/>
</dbReference>
<reference evidence="2" key="1">
    <citation type="journal article" date="2015" name="Nature">
        <title>Complex archaea that bridge the gap between prokaryotes and eukaryotes.</title>
        <authorList>
            <person name="Spang A."/>
            <person name="Saw J.H."/>
            <person name="Jorgensen S.L."/>
            <person name="Zaremba-Niedzwiedzka K."/>
            <person name="Martijn J."/>
            <person name="Lind A.E."/>
            <person name="van Eijk R."/>
            <person name="Schleper C."/>
            <person name="Guy L."/>
            <person name="Ettema T.J."/>
        </authorList>
    </citation>
    <scope>NUCLEOTIDE SEQUENCE</scope>
</reference>
<dbReference type="PANTHER" id="PTHR46889:SF7">
    <property type="entry name" value="TRANSPOSASE FOR INSERTION SEQUENCE ELEMENT IS904"/>
    <property type="match status" value="1"/>
</dbReference>
<dbReference type="GO" id="GO:0003676">
    <property type="term" value="F:nucleic acid binding"/>
    <property type="evidence" value="ECO:0007669"/>
    <property type="project" value="InterPro"/>
</dbReference>
<feature type="non-terminal residue" evidence="2">
    <location>
        <position position="1"/>
    </location>
</feature>
<dbReference type="Pfam" id="PF13276">
    <property type="entry name" value="HTH_21"/>
    <property type="match status" value="1"/>
</dbReference>
<dbReference type="EMBL" id="LAZR01065443">
    <property type="protein sequence ID" value="KKK55531.1"/>
    <property type="molecule type" value="Genomic_DNA"/>
</dbReference>
<dbReference type="AlphaFoldDB" id="A0A0F8Z616"/>
<dbReference type="PROSITE" id="PS50994">
    <property type="entry name" value="INTEGRASE"/>
    <property type="match status" value="1"/>
</dbReference>
<dbReference type="InterPro" id="IPR001584">
    <property type="entry name" value="Integrase_cat-core"/>
</dbReference>
<dbReference type="InterPro" id="IPR036397">
    <property type="entry name" value="RNaseH_sf"/>
</dbReference>
<evidence type="ECO:0000259" key="1">
    <source>
        <dbReference type="PROSITE" id="PS50994"/>
    </source>
</evidence>
<dbReference type="InterPro" id="IPR050900">
    <property type="entry name" value="Transposase_IS3/IS150/IS904"/>
</dbReference>
<name>A0A0F8Z616_9ZZZZ</name>
<dbReference type="Pfam" id="PF13333">
    <property type="entry name" value="rve_2"/>
    <property type="match status" value="1"/>
</dbReference>
<dbReference type="SUPFAM" id="SSF53098">
    <property type="entry name" value="Ribonuclease H-like"/>
    <property type="match status" value="1"/>
</dbReference>
<dbReference type="InterPro" id="IPR012337">
    <property type="entry name" value="RNaseH-like_sf"/>
</dbReference>
<dbReference type="InterPro" id="IPR048020">
    <property type="entry name" value="Transpos_IS3"/>
</dbReference>
<dbReference type="InterPro" id="IPR025948">
    <property type="entry name" value="HTH-like_dom"/>
</dbReference>
<feature type="domain" description="Integrase catalytic" evidence="1">
    <location>
        <begin position="92"/>
        <end position="262"/>
    </location>
</feature>
<evidence type="ECO:0000313" key="2">
    <source>
        <dbReference type="EMBL" id="KKK55531.1"/>
    </source>
</evidence>
<comment type="caution">
    <text evidence="2">The sequence shown here is derived from an EMBL/GenBank/DDBJ whole genome shotgun (WGS) entry which is preliminary data.</text>
</comment>
<dbReference type="NCBIfam" id="NF033516">
    <property type="entry name" value="transpos_IS3"/>
    <property type="match status" value="1"/>
</dbReference>